<dbReference type="OrthoDB" id="3915799at2"/>
<dbReference type="InterPro" id="IPR011009">
    <property type="entry name" value="Kinase-like_dom_sf"/>
</dbReference>
<dbReference type="PROSITE" id="PS51178">
    <property type="entry name" value="PASTA"/>
    <property type="match status" value="1"/>
</dbReference>
<comment type="catalytic activity">
    <reaction evidence="8">
        <text>L-seryl-[protein] + ATP = O-phospho-L-seryl-[protein] + ADP + H(+)</text>
        <dbReference type="Rhea" id="RHEA:17989"/>
        <dbReference type="Rhea" id="RHEA-COMP:9863"/>
        <dbReference type="Rhea" id="RHEA-COMP:11604"/>
        <dbReference type="ChEBI" id="CHEBI:15378"/>
        <dbReference type="ChEBI" id="CHEBI:29999"/>
        <dbReference type="ChEBI" id="CHEBI:30616"/>
        <dbReference type="ChEBI" id="CHEBI:83421"/>
        <dbReference type="ChEBI" id="CHEBI:456216"/>
        <dbReference type="EC" id="2.7.11.1"/>
    </reaction>
</comment>
<dbReference type="CDD" id="cd14014">
    <property type="entry name" value="STKc_PknB_like"/>
    <property type="match status" value="1"/>
</dbReference>
<dbReference type="Pfam" id="PF00069">
    <property type="entry name" value="Pkinase"/>
    <property type="match status" value="1"/>
</dbReference>
<feature type="region of interest" description="Disordered" evidence="9">
    <location>
        <begin position="637"/>
        <end position="673"/>
    </location>
</feature>
<dbReference type="Gene3D" id="1.10.510.10">
    <property type="entry name" value="Transferase(Phosphotransferase) domain 1"/>
    <property type="match status" value="1"/>
</dbReference>
<dbReference type="SMART" id="SM00740">
    <property type="entry name" value="PASTA"/>
    <property type="match status" value="3"/>
</dbReference>
<evidence type="ECO:0000256" key="4">
    <source>
        <dbReference type="ARBA" id="ARBA00022741"/>
    </source>
</evidence>
<protein>
    <recommendedName>
        <fullName evidence="1">non-specific serine/threonine protein kinase</fullName>
        <ecNumber evidence="1">2.7.11.1</ecNumber>
    </recommendedName>
</protein>
<dbReference type="eggNOG" id="COG0515">
    <property type="taxonomic scope" value="Bacteria"/>
</dbReference>
<evidence type="ECO:0000256" key="6">
    <source>
        <dbReference type="ARBA" id="ARBA00022840"/>
    </source>
</evidence>
<keyword evidence="13" id="KW-1185">Reference proteome</keyword>
<dbReference type="GO" id="GO:0005524">
    <property type="term" value="F:ATP binding"/>
    <property type="evidence" value="ECO:0007669"/>
    <property type="project" value="UniProtKB-KW"/>
</dbReference>
<accession>D2AW10</accession>
<organism evidence="12 13">
    <name type="scientific">Streptosporangium roseum (strain ATCC 12428 / DSM 43021 / JCM 3005 / KCTC 9067 / NCIMB 10171 / NRRL 2505 / NI 9100)</name>
    <dbReference type="NCBI Taxonomy" id="479432"/>
    <lineage>
        <taxon>Bacteria</taxon>
        <taxon>Bacillati</taxon>
        <taxon>Actinomycetota</taxon>
        <taxon>Actinomycetes</taxon>
        <taxon>Streptosporangiales</taxon>
        <taxon>Streptosporangiaceae</taxon>
        <taxon>Streptosporangium</taxon>
    </lineage>
</organism>
<keyword evidence="2 12" id="KW-0723">Serine/threonine-protein kinase</keyword>
<feature type="region of interest" description="Disordered" evidence="9">
    <location>
        <begin position="268"/>
        <end position="353"/>
    </location>
</feature>
<dbReference type="Gene3D" id="3.30.200.20">
    <property type="entry name" value="Phosphorylase Kinase, domain 1"/>
    <property type="match status" value="1"/>
</dbReference>
<dbReference type="eggNOG" id="COG2815">
    <property type="taxonomic scope" value="Bacteria"/>
</dbReference>
<evidence type="ECO:0000313" key="13">
    <source>
        <dbReference type="Proteomes" id="UP000002029"/>
    </source>
</evidence>
<dbReference type="RefSeq" id="WP_012888708.1">
    <property type="nucleotide sequence ID" value="NC_013595.1"/>
</dbReference>
<dbReference type="EMBL" id="CP001814">
    <property type="protein sequence ID" value="ACZ84963.1"/>
    <property type="molecule type" value="Genomic_DNA"/>
</dbReference>
<evidence type="ECO:0000256" key="2">
    <source>
        <dbReference type="ARBA" id="ARBA00022527"/>
    </source>
</evidence>
<dbReference type="Pfam" id="PF03793">
    <property type="entry name" value="PASTA"/>
    <property type="match status" value="2"/>
</dbReference>
<dbReference type="SUPFAM" id="SSF56112">
    <property type="entry name" value="Protein kinase-like (PK-like)"/>
    <property type="match status" value="1"/>
</dbReference>
<proteinExistence type="predicted"/>
<evidence type="ECO:0000256" key="7">
    <source>
        <dbReference type="ARBA" id="ARBA00047899"/>
    </source>
</evidence>
<dbReference type="PANTHER" id="PTHR43289">
    <property type="entry name" value="MITOGEN-ACTIVATED PROTEIN KINASE KINASE KINASE 20-RELATED"/>
    <property type="match status" value="1"/>
</dbReference>
<evidence type="ECO:0000313" key="12">
    <source>
        <dbReference type="EMBL" id="ACZ84963.1"/>
    </source>
</evidence>
<feature type="domain" description="PASTA" evidence="11">
    <location>
        <begin position="505"/>
        <end position="571"/>
    </location>
</feature>
<dbReference type="AlphaFoldDB" id="D2AW10"/>
<keyword evidence="4" id="KW-0547">Nucleotide-binding</keyword>
<evidence type="ECO:0000256" key="3">
    <source>
        <dbReference type="ARBA" id="ARBA00022679"/>
    </source>
</evidence>
<evidence type="ECO:0000256" key="1">
    <source>
        <dbReference type="ARBA" id="ARBA00012513"/>
    </source>
</evidence>
<reference evidence="12 13" key="1">
    <citation type="journal article" date="2010" name="Stand. Genomic Sci.">
        <title>Complete genome sequence of Streptosporangium roseum type strain (NI 9100).</title>
        <authorList>
            <person name="Nolan M."/>
            <person name="Sikorski J."/>
            <person name="Jando M."/>
            <person name="Lucas S."/>
            <person name="Lapidus A."/>
            <person name="Glavina Del Rio T."/>
            <person name="Chen F."/>
            <person name="Tice H."/>
            <person name="Pitluck S."/>
            <person name="Cheng J.F."/>
            <person name="Chertkov O."/>
            <person name="Sims D."/>
            <person name="Meincke L."/>
            <person name="Brettin T."/>
            <person name="Han C."/>
            <person name="Detter J.C."/>
            <person name="Bruce D."/>
            <person name="Goodwin L."/>
            <person name="Land M."/>
            <person name="Hauser L."/>
            <person name="Chang Y.J."/>
            <person name="Jeffries C.D."/>
            <person name="Ivanova N."/>
            <person name="Mavromatis K."/>
            <person name="Mikhailova N."/>
            <person name="Chen A."/>
            <person name="Palaniappan K."/>
            <person name="Chain P."/>
            <person name="Rohde M."/>
            <person name="Goker M."/>
            <person name="Bristow J."/>
            <person name="Eisen J.A."/>
            <person name="Markowitz V."/>
            <person name="Hugenholtz P."/>
            <person name="Kyrpides N.C."/>
            <person name="Klenk H.P."/>
        </authorList>
    </citation>
    <scope>NUCLEOTIDE SEQUENCE [LARGE SCALE GENOMIC DNA]</scope>
    <source>
        <strain evidence="13">ATCC 12428 / DSM 43021 / JCM 3005 / NI 9100</strain>
    </source>
</reference>
<dbReference type="KEGG" id="sro:Sros_1975"/>
<evidence type="ECO:0000256" key="9">
    <source>
        <dbReference type="SAM" id="MobiDB-lite"/>
    </source>
</evidence>
<feature type="domain" description="Protein kinase" evidence="10">
    <location>
        <begin position="18"/>
        <end position="265"/>
    </location>
</feature>
<feature type="region of interest" description="Disordered" evidence="9">
    <location>
        <begin position="380"/>
        <end position="443"/>
    </location>
</feature>
<evidence type="ECO:0000259" key="10">
    <source>
        <dbReference type="PROSITE" id="PS50011"/>
    </source>
</evidence>
<evidence type="ECO:0000256" key="8">
    <source>
        <dbReference type="ARBA" id="ARBA00048679"/>
    </source>
</evidence>
<dbReference type="Gene3D" id="3.30.10.20">
    <property type="match status" value="3"/>
</dbReference>
<keyword evidence="3" id="KW-0808">Transferase</keyword>
<gene>
    <name evidence="12" type="ordered locus">Sros_1975</name>
</gene>
<name>D2AW10_STRRD</name>
<dbReference type="EC" id="2.7.11.1" evidence="1"/>
<dbReference type="PANTHER" id="PTHR43289:SF34">
    <property type="entry name" value="SERINE_THREONINE-PROTEIN KINASE YBDM-RELATED"/>
    <property type="match status" value="1"/>
</dbReference>
<sequence>MPHAQPLRTGDLDRLGEYVVVGRLGEGGQGVVYLGTHPATGSEPYAIKLLHGPLGEDEAVFLREVELAKQVARFCTAQVIEAGLAGDRPFIVSEYVDGPSLHREVRAGGPRGGGALERLAVGTATALAAIHRAGIVHRDFKPQNVLLGPDGPRVIDFGLARALDAGATQSGRGAGTPAYMAPEQVEGAEIRAAADVFSWGATVCFAANAQAPFGQDSIAAVLHRVLTAPPELGRLDGWLRELVAGCLEKDPRNRPTSRELLLTLLGDDDVRPAEPGSAPATGPVVPEVRAGPALSRSRPGRGPSWTSRPGRALSWTSAGPVPSGGSPPAPPFRDLGGAPDESTEARTRPGRAATRASVAVSGALLVSAAVLVAVLVPALSGNDEPVGPGRQGGAGRAAETPGARVESTPQPARAARPARHPAGTGVRSTSAPSPDPSTPPAVTGVAVPALAGLGRSEALNLLEEAGLAAGAITSVDSDLRVGQVLRSRPEARTVVARGTRVNLELSAGVAVPVLAGLHRRQAEAALARAGLVPGGITARCSAEPAGRVLASTPDAAERVSSGSAVALVVSRRGVEVPSVVGQREADARSALSGAGFAVRVRPRLVDDPSRSGVVLAQGGASGPCARPNAVVVITVGVEGQNGPGPGPDPDETTVPVDPTVTDGPGRARDVLSG</sequence>
<dbReference type="Proteomes" id="UP000002029">
    <property type="component" value="Chromosome"/>
</dbReference>
<dbReference type="InterPro" id="IPR008271">
    <property type="entry name" value="Ser/Thr_kinase_AS"/>
</dbReference>
<dbReference type="GO" id="GO:0004674">
    <property type="term" value="F:protein serine/threonine kinase activity"/>
    <property type="evidence" value="ECO:0007669"/>
    <property type="project" value="UniProtKB-KW"/>
</dbReference>
<dbReference type="InterPro" id="IPR000719">
    <property type="entry name" value="Prot_kinase_dom"/>
</dbReference>
<keyword evidence="6" id="KW-0067">ATP-binding</keyword>
<evidence type="ECO:0000259" key="11">
    <source>
        <dbReference type="PROSITE" id="PS51178"/>
    </source>
</evidence>
<evidence type="ECO:0000256" key="5">
    <source>
        <dbReference type="ARBA" id="ARBA00022777"/>
    </source>
</evidence>
<dbReference type="HOGENOM" id="CLU_000288_135_1_11"/>
<dbReference type="CDD" id="cd06577">
    <property type="entry name" value="PASTA_pknB"/>
    <property type="match status" value="3"/>
</dbReference>
<keyword evidence="5 12" id="KW-0418">Kinase</keyword>
<dbReference type="STRING" id="479432.Sros_1975"/>
<dbReference type="PROSITE" id="PS50011">
    <property type="entry name" value="PROTEIN_KINASE_DOM"/>
    <property type="match status" value="1"/>
</dbReference>
<dbReference type="PROSITE" id="PS00108">
    <property type="entry name" value="PROTEIN_KINASE_ST"/>
    <property type="match status" value="1"/>
</dbReference>
<feature type="compositionally biased region" description="Low complexity" evidence="9">
    <location>
        <begin position="652"/>
        <end position="664"/>
    </location>
</feature>
<dbReference type="InterPro" id="IPR005543">
    <property type="entry name" value="PASTA_dom"/>
</dbReference>
<comment type="catalytic activity">
    <reaction evidence="7">
        <text>L-threonyl-[protein] + ATP = O-phospho-L-threonyl-[protein] + ADP + H(+)</text>
        <dbReference type="Rhea" id="RHEA:46608"/>
        <dbReference type="Rhea" id="RHEA-COMP:11060"/>
        <dbReference type="Rhea" id="RHEA-COMP:11605"/>
        <dbReference type="ChEBI" id="CHEBI:15378"/>
        <dbReference type="ChEBI" id="CHEBI:30013"/>
        <dbReference type="ChEBI" id="CHEBI:30616"/>
        <dbReference type="ChEBI" id="CHEBI:61977"/>
        <dbReference type="ChEBI" id="CHEBI:456216"/>
        <dbReference type="EC" id="2.7.11.1"/>
    </reaction>
</comment>